<evidence type="ECO:0000313" key="2">
    <source>
        <dbReference type="WBParaSite" id="HPBE_0002200901-mRNA-1"/>
    </source>
</evidence>
<dbReference type="Proteomes" id="UP000050761">
    <property type="component" value="Unassembled WGS sequence"/>
</dbReference>
<organism evidence="1 2">
    <name type="scientific">Heligmosomoides polygyrus</name>
    <name type="common">Parasitic roundworm</name>
    <dbReference type="NCBI Taxonomy" id="6339"/>
    <lineage>
        <taxon>Eukaryota</taxon>
        <taxon>Metazoa</taxon>
        <taxon>Ecdysozoa</taxon>
        <taxon>Nematoda</taxon>
        <taxon>Chromadorea</taxon>
        <taxon>Rhabditida</taxon>
        <taxon>Rhabditina</taxon>
        <taxon>Rhabditomorpha</taxon>
        <taxon>Strongyloidea</taxon>
        <taxon>Heligmosomidae</taxon>
        <taxon>Heligmosomoides</taxon>
    </lineage>
</organism>
<sequence length="98" mass="10902">MLPLDRICEGDIVTSAFGESIEPGSVYSLAEKAIFGSENSHVQAVNTLRRLQVTNTRDERVFKSVDDTILGDNVNQLHIPTEYLNRLTPSGMPPHKLH</sequence>
<accession>A0A183GHH0</accession>
<evidence type="ECO:0000313" key="1">
    <source>
        <dbReference type="Proteomes" id="UP000050761"/>
    </source>
</evidence>
<keyword evidence="1" id="KW-1185">Reference proteome</keyword>
<dbReference type="WBParaSite" id="HPBE_0002200901-mRNA-1">
    <property type="protein sequence ID" value="HPBE_0002200901-mRNA-1"/>
    <property type="gene ID" value="HPBE_0002200901"/>
</dbReference>
<reference evidence="2" key="1">
    <citation type="submission" date="2019-09" db="UniProtKB">
        <authorList>
            <consortium name="WormBaseParasite"/>
        </authorList>
    </citation>
    <scope>IDENTIFICATION</scope>
</reference>
<protein>
    <submittedName>
        <fullName evidence="2">ATP-dependent DNA helicase</fullName>
    </submittedName>
</protein>
<name>A0A183GHH0_HELPZ</name>
<dbReference type="AlphaFoldDB" id="A0A183GHH0"/>
<proteinExistence type="predicted"/>